<evidence type="ECO:0000256" key="6">
    <source>
        <dbReference type="SAM" id="MobiDB-lite"/>
    </source>
</evidence>
<dbReference type="InterPro" id="IPR050931">
    <property type="entry name" value="Mito_Protein_Transport_Metaxin"/>
</dbReference>
<keyword evidence="2" id="KW-0805">Transcription regulation</keyword>
<keyword evidence="3" id="KW-0238">DNA-binding</keyword>
<dbReference type="SUPFAM" id="SSF57701">
    <property type="entry name" value="Zn2/Cys6 DNA-binding domain"/>
    <property type="match status" value="1"/>
</dbReference>
<evidence type="ECO:0000313" key="8">
    <source>
        <dbReference type="EMBL" id="OOQ91178.1"/>
    </source>
</evidence>
<dbReference type="Gene3D" id="4.10.240.10">
    <property type="entry name" value="Zn(2)-C6 fungal-type DNA-binding domain"/>
    <property type="match status" value="1"/>
</dbReference>
<feature type="compositionally biased region" description="Polar residues" evidence="6">
    <location>
        <begin position="306"/>
        <end position="315"/>
    </location>
</feature>
<evidence type="ECO:0000256" key="4">
    <source>
        <dbReference type="ARBA" id="ARBA00023163"/>
    </source>
</evidence>
<feature type="compositionally biased region" description="Basic residues" evidence="6">
    <location>
        <begin position="284"/>
        <end position="294"/>
    </location>
</feature>
<dbReference type="PANTHER" id="PTHR12289:SF41">
    <property type="entry name" value="FAILED AXON CONNECTIONS-RELATED"/>
    <property type="match status" value="1"/>
</dbReference>
<dbReference type="GO" id="GO:0003677">
    <property type="term" value="F:DNA binding"/>
    <property type="evidence" value="ECO:0007669"/>
    <property type="project" value="UniProtKB-KW"/>
</dbReference>
<evidence type="ECO:0000256" key="3">
    <source>
        <dbReference type="ARBA" id="ARBA00023125"/>
    </source>
</evidence>
<dbReference type="PROSITE" id="PS00463">
    <property type="entry name" value="ZN2_CY6_FUNGAL_1"/>
    <property type="match status" value="1"/>
</dbReference>
<dbReference type="InterPro" id="IPR013700">
    <property type="entry name" value="AflR"/>
</dbReference>
<dbReference type="Pfam" id="PF00172">
    <property type="entry name" value="Zn_clus"/>
    <property type="match status" value="1"/>
</dbReference>
<dbReference type="Proteomes" id="UP000190744">
    <property type="component" value="Unassembled WGS sequence"/>
</dbReference>
<dbReference type="AlphaFoldDB" id="A0A1S9S1W8"/>
<dbReference type="InterPro" id="IPR012336">
    <property type="entry name" value="Thioredoxin-like_fold"/>
</dbReference>
<keyword evidence="5" id="KW-0539">Nucleus</keyword>
<dbReference type="GO" id="GO:0045122">
    <property type="term" value="P:aflatoxin biosynthetic process"/>
    <property type="evidence" value="ECO:0007669"/>
    <property type="project" value="InterPro"/>
</dbReference>
<dbReference type="GO" id="GO:0008270">
    <property type="term" value="F:zinc ion binding"/>
    <property type="evidence" value="ECO:0007669"/>
    <property type="project" value="InterPro"/>
</dbReference>
<reference evidence="9" key="1">
    <citation type="submission" date="2015-09" db="EMBL/GenBank/DDBJ databases">
        <authorList>
            <person name="Fill T.P."/>
            <person name="Baretta J.F."/>
            <person name="de Almeida L.G."/>
            <person name="Rocha M."/>
            <person name="de Souza D.H."/>
            <person name="Malavazi I."/>
            <person name="Cerdeira L.T."/>
            <person name="Hong H."/>
            <person name="Samborskyy M."/>
            <person name="de Vasconcelos A.T."/>
            <person name="Leadlay P."/>
            <person name="Rodrigues-Filho E."/>
        </authorList>
    </citation>
    <scope>NUCLEOTIDE SEQUENCE [LARGE SCALE GENOMIC DNA]</scope>
    <source>
        <strain evidence="9">LaBioMMi 136</strain>
    </source>
</reference>
<protein>
    <recommendedName>
        <fullName evidence="7">Zn(2)-C6 fungal-type domain-containing protein</fullName>
    </recommendedName>
</protein>
<dbReference type="GO" id="GO:0000981">
    <property type="term" value="F:DNA-binding transcription factor activity, RNA polymerase II-specific"/>
    <property type="evidence" value="ECO:0007669"/>
    <property type="project" value="InterPro"/>
</dbReference>
<dbReference type="PRINTS" id="PR00755">
    <property type="entry name" value="AFLATOXINBRP"/>
</dbReference>
<dbReference type="SMART" id="SM00066">
    <property type="entry name" value="GAL4"/>
    <property type="match status" value="1"/>
</dbReference>
<keyword evidence="4" id="KW-0804">Transcription</keyword>
<dbReference type="InterPro" id="IPR001138">
    <property type="entry name" value="Zn2Cys6_DnaBD"/>
</dbReference>
<dbReference type="CDD" id="cd00067">
    <property type="entry name" value="GAL4"/>
    <property type="match status" value="1"/>
</dbReference>
<accession>A0A1S9S1W8</accession>
<comment type="caution">
    <text evidence="8">The sequence shown here is derived from an EMBL/GenBank/DDBJ whole genome shotgun (WGS) entry which is preliminary data.</text>
</comment>
<dbReference type="EMBL" id="LJBN01000013">
    <property type="protein sequence ID" value="OOQ91178.1"/>
    <property type="molecule type" value="Genomic_DNA"/>
</dbReference>
<dbReference type="PANTHER" id="PTHR12289">
    <property type="entry name" value="METAXIN RELATED"/>
    <property type="match status" value="1"/>
</dbReference>
<dbReference type="InterPro" id="IPR036864">
    <property type="entry name" value="Zn2-C6_fun-type_DNA-bd_sf"/>
</dbReference>
<organism evidence="8 9">
    <name type="scientific">Penicillium brasilianum</name>
    <dbReference type="NCBI Taxonomy" id="104259"/>
    <lineage>
        <taxon>Eukaryota</taxon>
        <taxon>Fungi</taxon>
        <taxon>Dikarya</taxon>
        <taxon>Ascomycota</taxon>
        <taxon>Pezizomycotina</taxon>
        <taxon>Eurotiomycetes</taxon>
        <taxon>Eurotiomycetidae</taxon>
        <taxon>Eurotiales</taxon>
        <taxon>Aspergillaceae</taxon>
        <taxon>Penicillium</taxon>
    </lineage>
</organism>
<proteinExistence type="predicted"/>
<dbReference type="GO" id="GO:0005634">
    <property type="term" value="C:nucleus"/>
    <property type="evidence" value="ECO:0007669"/>
    <property type="project" value="InterPro"/>
</dbReference>
<dbReference type="Pfam" id="PF08493">
    <property type="entry name" value="AflR"/>
    <property type="match status" value="1"/>
</dbReference>
<feature type="region of interest" description="Disordered" evidence="6">
    <location>
        <begin position="284"/>
        <end position="319"/>
    </location>
</feature>
<evidence type="ECO:0000256" key="5">
    <source>
        <dbReference type="ARBA" id="ARBA00023242"/>
    </source>
</evidence>
<keyword evidence="1" id="KW-0479">Metal-binding</keyword>
<dbReference type="GO" id="GO:0005737">
    <property type="term" value="C:cytoplasm"/>
    <property type="evidence" value="ECO:0007669"/>
    <property type="project" value="TreeGrafter"/>
</dbReference>
<dbReference type="Pfam" id="PF17172">
    <property type="entry name" value="GST_N_4"/>
    <property type="match status" value="1"/>
</dbReference>
<evidence type="ECO:0000313" key="9">
    <source>
        <dbReference type="Proteomes" id="UP000190744"/>
    </source>
</evidence>
<sequence>MTSPELPLSLTLFRGFPDKECFVWSPFVTKLEARLRFGGISYRTEAGSIPKAPRGKVPYVSIDPGDGNCETIADSNLITRALIESGDLKDLNDNLSAALKLQDLSIRALLEEKLYFYQCHERWVVNYYLMRAKILGALPWPLQVIVGNLVYKKSVRSLEGQGTLKFSTGEIASFRSEIWDTLNSHLSAVSRPDDQETPFWILGSGAPAVVLPPRQTPLCLGSLRPASYVTRPEGRSGPPLSQKLKDSCDMCSSSKVKCNKEKPLCSRCRKLGYPCSYSPARRIGRPHPNRRIVSRKSPEPRPELCQRQSTINASPPNTPEDSKLLCQDSCLSLDTQPSIFDENEYPSAVTYGLDTIPIWLDDMPIPAGVLGESETTTTSAMNWGSYVFNEDFDQEQTMNVPQSQPPDFDRFNFSDALNRDPQCLHSLQPHVDSFFMPLEFSLPQSISQGSGSSTVATQTVEIHTGDQTPVSNSSEPDCVKGTIEIMRRLQASKESAIKTLNSEPREELLDRVQTAAWAIHRLSTILVCPCSRKTYVGILVATVCMVIMDVFDSLFHRLHDWSAGDFTMIQAQSIDTGYSIDLNVDHNEGIITECAPLIDFESDEGDAHMSSVQILEELSKLADVVMQFALRYKGDAQPAGRLSALADSLKLRLRSITEEVFQKGPR</sequence>
<evidence type="ECO:0000256" key="2">
    <source>
        <dbReference type="ARBA" id="ARBA00023015"/>
    </source>
</evidence>
<feature type="domain" description="Zn(2)-C6 fungal-type" evidence="7">
    <location>
        <begin position="247"/>
        <end position="277"/>
    </location>
</feature>
<gene>
    <name evidence="8" type="ORF">PEBR_01285</name>
</gene>
<name>A0A1S9S1W8_PENBI</name>
<dbReference type="PROSITE" id="PS50048">
    <property type="entry name" value="ZN2_CY6_FUNGAL_2"/>
    <property type="match status" value="1"/>
</dbReference>
<evidence type="ECO:0000259" key="7">
    <source>
        <dbReference type="PROSITE" id="PS50048"/>
    </source>
</evidence>
<evidence type="ECO:0000256" key="1">
    <source>
        <dbReference type="ARBA" id="ARBA00022723"/>
    </source>
</evidence>